<dbReference type="InterPro" id="IPR001452">
    <property type="entry name" value="SH3_domain"/>
</dbReference>
<protein>
    <submittedName>
        <fullName evidence="6">FYB1 protein</fullName>
    </submittedName>
</protein>
<dbReference type="AlphaFoldDB" id="A0A7L1VZK2"/>
<feature type="domain" description="SH3" evidence="5">
    <location>
        <begin position="505"/>
        <end position="565"/>
    </location>
</feature>
<dbReference type="PANTHER" id="PTHR16830">
    <property type="entry name" value="SH2 CONTAINING ADAPTOR PRAM-1 RELATED"/>
    <property type="match status" value="1"/>
</dbReference>
<evidence type="ECO:0000256" key="2">
    <source>
        <dbReference type="ARBA" id="ARBA00022553"/>
    </source>
</evidence>
<feature type="compositionally biased region" description="Basic and acidic residues" evidence="4">
    <location>
        <begin position="71"/>
        <end position="81"/>
    </location>
</feature>
<dbReference type="GO" id="GO:0005886">
    <property type="term" value="C:plasma membrane"/>
    <property type="evidence" value="ECO:0007669"/>
    <property type="project" value="InterPro"/>
</dbReference>
<dbReference type="GO" id="GO:0072659">
    <property type="term" value="P:protein localization to plasma membrane"/>
    <property type="evidence" value="ECO:0007669"/>
    <property type="project" value="TreeGrafter"/>
</dbReference>
<evidence type="ECO:0000256" key="1">
    <source>
        <dbReference type="ARBA" id="ARBA00022443"/>
    </source>
</evidence>
<dbReference type="PROSITE" id="PS50002">
    <property type="entry name" value="SH3"/>
    <property type="match status" value="1"/>
</dbReference>
<sequence length="805" mass="89586">MEKSDGRKNDTEDTSNSRPIKVPRQDVPTELQTRKAALEKFKNKGYVACSPGPSTLHKPVQPKPPLAVKPSSEDKTEKDPNSPHLNPVAQRFGVQLQPTNKGNDEKTGCTKSFIKNSDLSKGDPKPLSPKPAWNKFLASSEKEKNPLGPKPNLNFASQENETKPEFSKVAALKEKLKSATQENEPKPSVSKPPLAQKPSLNNEVSQNEDTSNKSGFLQRQSGPRTNMHALQEAKEMGENSKSATEAASSNFPKIALKPTGHRPSLSKGTPKTVLENTEEKGMSAAKNTFLNKPTQEESGSSHKFPKMNAAFAAGRPSGKPQEKKDGDKSSRMPKRKTLPSVLKLGQPPQKPSRPPTVHLGEFFKRHQKWNPKNEGLKQRAPSSAALAPPIPPSHSAVPLPPAPPASQPSLQVPAAPSLPPRNVKPSSETINLDNEENYDDVEFVSQESDGEMYEDINDIRSSRGKEKKWDKDDKRRIDQEKKEQKEKEKKEHELRKKFKLTGPIEVLHQARARVDHKGGKNELTVKQGDEIEIIRLTNNPEGKWLGRIKGFYGYIKTTMVEIDYDSLKRKQNPSTRAAVKHADSDQETYDDVGEQDTTSSQSGDQSGGGNMLPAPPSDQDIYDGIDDEDAIARSVSQDEDKNGIWPWGILKRLKVKDGKKKSVREKTAKVNEAEENENLFMSSSTKQSGKDYGDPVYDDVDSSDSPLPPPGSFGKPKSDEKDAQKLKKVEKEEKEFRKKFKFDGEIKVLYSTTTVQDLTQKKWGYKDLQIKPGESLDIIESTDDTKVLCRNEEGKLMERFMTILV</sequence>
<gene>
    <name evidence="6" type="primary">Fyb1</name>
    <name evidence="6" type="ORF">CERBRA_R11731</name>
</gene>
<feature type="compositionally biased region" description="Basic and acidic residues" evidence="4">
    <location>
        <begin position="457"/>
        <end position="494"/>
    </location>
</feature>
<feature type="region of interest" description="Disordered" evidence="4">
    <location>
        <begin position="44"/>
        <end position="495"/>
    </location>
</feature>
<comment type="caution">
    <text evidence="6">The sequence shown here is derived from an EMBL/GenBank/DDBJ whole genome shotgun (WGS) entry which is preliminary data.</text>
</comment>
<reference evidence="6 7" key="1">
    <citation type="submission" date="2019-09" db="EMBL/GenBank/DDBJ databases">
        <title>Bird 10,000 Genomes (B10K) Project - Family phase.</title>
        <authorList>
            <person name="Zhang G."/>
        </authorList>
    </citation>
    <scope>NUCLEOTIDE SEQUENCE [LARGE SCALE GENOMIC DNA]</scope>
    <source>
        <strain evidence="6">B10K-DU-002-20</strain>
        <tissue evidence="6">Muscle</tissue>
    </source>
</reference>
<feature type="compositionally biased region" description="Basic and acidic residues" evidence="4">
    <location>
        <begin position="320"/>
        <end position="330"/>
    </location>
</feature>
<evidence type="ECO:0000256" key="4">
    <source>
        <dbReference type="SAM" id="MobiDB-lite"/>
    </source>
</evidence>
<keyword evidence="7" id="KW-1185">Reference proteome</keyword>
<feature type="compositionally biased region" description="Basic and acidic residues" evidence="4">
    <location>
        <begin position="160"/>
        <end position="177"/>
    </location>
</feature>
<dbReference type="EMBL" id="VXBV01001310">
    <property type="protein sequence ID" value="NXO90471.1"/>
    <property type="molecule type" value="Genomic_DNA"/>
</dbReference>
<evidence type="ECO:0000259" key="5">
    <source>
        <dbReference type="PROSITE" id="PS50002"/>
    </source>
</evidence>
<feature type="compositionally biased region" description="Basic and acidic residues" evidence="4">
    <location>
        <begin position="1"/>
        <end position="11"/>
    </location>
</feature>
<feature type="non-terminal residue" evidence="6">
    <location>
        <position position="805"/>
    </location>
</feature>
<dbReference type="GO" id="GO:0007229">
    <property type="term" value="P:integrin-mediated signaling pathway"/>
    <property type="evidence" value="ECO:0007669"/>
    <property type="project" value="InterPro"/>
</dbReference>
<feature type="compositionally biased region" description="Polar residues" evidence="4">
    <location>
        <begin position="239"/>
        <end position="251"/>
    </location>
</feature>
<feature type="compositionally biased region" description="Pro residues" evidence="4">
    <location>
        <begin position="388"/>
        <end position="406"/>
    </location>
</feature>
<dbReference type="SUPFAM" id="SSF50044">
    <property type="entry name" value="SH3-domain"/>
    <property type="match status" value="2"/>
</dbReference>
<dbReference type="PANTHER" id="PTHR16830:SF13">
    <property type="entry name" value="FYN-BINDING PROTEIN 1"/>
    <property type="match status" value="1"/>
</dbReference>
<feature type="compositionally biased region" description="Polar residues" evidence="4">
    <location>
        <begin position="198"/>
        <end position="224"/>
    </location>
</feature>
<proteinExistence type="predicted"/>
<keyword evidence="1 3" id="KW-0728">SH3 domain</keyword>
<feature type="compositionally biased region" description="Acidic residues" evidence="4">
    <location>
        <begin position="585"/>
        <end position="594"/>
    </location>
</feature>
<dbReference type="InterPro" id="IPR029294">
    <property type="entry name" value="hSH3"/>
</dbReference>
<feature type="compositionally biased region" description="Acidic residues" evidence="4">
    <location>
        <begin position="433"/>
        <end position="456"/>
    </location>
</feature>
<feature type="region of interest" description="Disordered" evidence="4">
    <location>
        <begin position="569"/>
        <end position="642"/>
    </location>
</feature>
<feature type="compositionally biased region" description="Low complexity" evidence="4">
    <location>
        <begin position="595"/>
        <end position="604"/>
    </location>
</feature>
<dbReference type="SMART" id="SM00326">
    <property type="entry name" value="SH3"/>
    <property type="match status" value="1"/>
</dbReference>
<organism evidence="6 7">
    <name type="scientific">Certhia brachydactyla</name>
    <name type="common">short-toed tree-creeper</name>
    <dbReference type="NCBI Taxonomy" id="73330"/>
    <lineage>
        <taxon>Eukaryota</taxon>
        <taxon>Metazoa</taxon>
        <taxon>Chordata</taxon>
        <taxon>Craniata</taxon>
        <taxon>Vertebrata</taxon>
        <taxon>Euteleostomi</taxon>
        <taxon>Archelosauria</taxon>
        <taxon>Archosauria</taxon>
        <taxon>Dinosauria</taxon>
        <taxon>Saurischia</taxon>
        <taxon>Theropoda</taxon>
        <taxon>Coelurosauria</taxon>
        <taxon>Aves</taxon>
        <taxon>Neognathae</taxon>
        <taxon>Neoaves</taxon>
        <taxon>Telluraves</taxon>
        <taxon>Australaves</taxon>
        <taxon>Passeriformes</taxon>
        <taxon>Certhiidae</taxon>
        <taxon>Certhiinae</taxon>
        <taxon>Certhia</taxon>
    </lineage>
</organism>
<feature type="compositionally biased region" description="Polar residues" evidence="4">
    <location>
        <begin position="285"/>
        <end position="298"/>
    </location>
</feature>
<dbReference type="Pfam" id="PF14603">
    <property type="entry name" value="hSH3"/>
    <property type="match status" value="2"/>
</dbReference>
<feature type="region of interest" description="Disordered" evidence="4">
    <location>
        <begin position="656"/>
        <end position="728"/>
    </location>
</feature>
<dbReference type="OrthoDB" id="9396701at2759"/>
<evidence type="ECO:0000313" key="6">
    <source>
        <dbReference type="EMBL" id="NXO90471.1"/>
    </source>
</evidence>
<dbReference type="InterPro" id="IPR036028">
    <property type="entry name" value="SH3-like_dom_sf"/>
</dbReference>
<dbReference type="InterPro" id="IPR043443">
    <property type="entry name" value="FYB1/2-like"/>
</dbReference>
<keyword evidence="2" id="KW-0597">Phosphoprotein</keyword>
<dbReference type="GO" id="GO:0050852">
    <property type="term" value="P:T cell receptor signaling pathway"/>
    <property type="evidence" value="ECO:0007669"/>
    <property type="project" value="TreeGrafter"/>
</dbReference>
<feature type="non-terminal residue" evidence="6">
    <location>
        <position position="1"/>
    </location>
</feature>
<name>A0A7L1VZK2_9PASS</name>
<feature type="compositionally biased region" description="Acidic residues" evidence="4">
    <location>
        <begin position="620"/>
        <end position="629"/>
    </location>
</feature>
<evidence type="ECO:0000256" key="3">
    <source>
        <dbReference type="PROSITE-ProRule" id="PRU00192"/>
    </source>
</evidence>
<evidence type="ECO:0000313" key="7">
    <source>
        <dbReference type="Proteomes" id="UP000536092"/>
    </source>
</evidence>
<dbReference type="FunFam" id="2.30.30.40:FF:000133">
    <property type="entry name" value="FYN-binding protein-like isoform X2"/>
    <property type="match status" value="1"/>
</dbReference>
<accession>A0A7L1VZK2</accession>
<feature type="region of interest" description="Disordered" evidence="4">
    <location>
        <begin position="1"/>
        <end position="32"/>
    </location>
</feature>
<dbReference type="Proteomes" id="UP000536092">
    <property type="component" value="Unassembled WGS sequence"/>
</dbReference>
<feature type="compositionally biased region" description="Basic and acidic residues" evidence="4">
    <location>
        <begin position="716"/>
        <end position="728"/>
    </location>
</feature>
<dbReference type="Gene3D" id="2.30.30.40">
    <property type="entry name" value="SH3 Domains"/>
    <property type="match status" value="2"/>
</dbReference>